<keyword evidence="1" id="KW-0472">Membrane</keyword>
<protein>
    <recommendedName>
        <fullName evidence="3">Hexosyltransferase</fullName>
    </recommendedName>
</protein>
<organism evidence="2">
    <name type="scientific">Ananas comosus var. bracteatus</name>
    <name type="common">red pineapple</name>
    <dbReference type="NCBI Taxonomy" id="296719"/>
    <lineage>
        <taxon>Eukaryota</taxon>
        <taxon>Viridiplantae</taxon>
        <taxon>Streptophyta</taxon>
        <taxon>Embryophyta</taxon>
        <taxon>Tracheophyta</taxon>
        <taxon>Spermatophyta</taxon>
        <taxon>Magnoliopsida</taxon>
        <taxon>Liliopsida</taxon>
        <taxon>Poales</taxon>
        <taxon>Bromeliaceae</taxon>
        <taxon>Bromelioideae</taxon>
        <taxon>Ananas</taxon>
    </lineage>
</organism>
<dbReference type="EMBL" id="LR862132">
    <property type="protein sequence ID" value="CAD1838076.1"/>
    <property type="molecule type" value="Genomic_DNA"/>
</dbReference>
<keyword evidence="1" id="KW-0812">Transmembrane</keyword>
<dbReference type="AlphaFoldDB" id="A0A6V7Q563"/>
<gene>
    <name evidence="2" type="ORF">CB5_LOCUS21287</name>
</gene>
<evidence type="ECO:0000313" key="2">
    <source>
        <dbReference type="EMBL" id="CAD1838076.1"/>
    </source>
</evidence>
<evidence type="ECO:0000256" key="1">
    <source>
        <dbReference type="SAM" id="Phobius"/>
    </source>
</evidence>
<sequence length="215" mass="23962">MDPTGETFKATISKALVTKINIAIVIFLLVTCVAVVGLRPVSMFNTNVASLVECALRDCHSKKVRWTEGRSPSNMTREKMATANEKTPSFLRGLRGDAVIGLVNMADDDVIEWGIEAKTAVVEFERVSENIKWSDLFPEWIDEEEEFEGTSCPEIPMPGFAAYEEMDVVVVKLPCRIPDVGWNRDVFRLQVHLVAANLAVKRGRGTGGGRQSWRF</sequence>
<evidence type="ECO:0008006" key="3">
    <source>
        <dbReference type="Google" id="ProtNLM"/>
    </source>
</evidence>
<proteinExistence type="predicted"/>
<feature type="transmembrane region" description="Helical" evidence="1">
    <location>
        <begin position="20"/>
        <end position="38"/>
    </location>
</feature>
<reference evidence="2" key="1">
    <citation type="submission" date="2020-07" db="EMBL/GenBank/DDBJ databases">
        <authorList>
            <person name="Lin J."/>
        </authorList>
    </citation>
    <scope>NUCLEOTIDE SEQUENCE</scope>
</reference>
<keyword evidence="1" id="KW-1133">Transmembrane helix</keyword>
<accession>A0A6V7Q563</accession>
<name>A0A6V7Q563_ANACO</name>